<dbReference type="InterPro" id="IPR050903">
    <property type="entry name" value="Bact_Chemotaxis_MeTrfase"/>
</dbReference>
<dbReference type="GO" id="GO:0032259">
    <property type="term" value="P:methylation"/>
    <property type="evidence" value="ECO:0007669"/>
    <property type="project" value="UniProtKB-KW"/>
</dbReference>
<dbReference type="STRING" id="646.BJD16_12970"/>
<evidence type="ECO:0000256" key="6">
    <source>
        <dbReference type="PIRSR" id="PIRSR000410-1"/>
    </source>
</evidence>
<feature type="domain" description="CheR-type methyltransferase" evidence="7">
    <location>
        <begin position="8"/>
        <end position="262"/>
    </location>
</feature>
<organism evidence="8 9">
    <name type="scientific">Aeromonas sobria</name>
    <dbReference type="NCBI Taxonomy" id="646"/>
    <lineage>
        <taxon>Bacteria</taxon>
        <taxon>Pseudomonadati</taxon>
        <taxon>Pseudomonadota</taxon>
        <taxon>Gammaproteobacteria</taxon>
        <taxon>Aeromonadales</taxon>
        <taxon>Aeromonadaceae</taxon>
        <taxon>Aeromonas</taxon>
    </lineage>
</organism>
<dbReference type="EC" id="2.1.1.80" evidence="5"/>
<dbReference type="InterPro" id="IPR022641">
    <property type="entry name" value="CheR_N"/>
</dbReference>
<feature type="binding site" evidence="6">
    <location>
        <position position="126"/>
    </location>
    <ligand>
        <name>S-adenosyl-L-methionine</name>
        <dbReference type="ChEBI" id="CHEBI:59789"/>
    </ligand>
</feature>
<proteinExistence type="predicted"/>
<dbReference type="Gene3D" id="3.40.50.150">
    <property type="entry name" value="Vaccinia Virus protein VP39"/>
    <property type="match status" value="1"/>
</dbReference>
<feature type="binding site" evidence="6">
    <location>
        <position position="150"/>
    </location>
    <ligand>
        <name>S-adenosyl-L-methionine</name>
        <dbReference type="ChEBI" id="CHEBI:59789"/>
    </ligand>
</feature>
<dbReference type="Gene3D" id="1.10.155.10">
    <property type="entry name" value="Chemotaxis receptor methyltransferase CheR, N-terminal domain"/>
    <property type="match status" value="1"/>
</dbReference>
<evidence type="ECO:0000313" key="8">
    <source>
        <dbReference type="EMBL" id="OHY92394.1"/>
    </source>
</evidence>
<feature type="binding site" evidence="6">
    <location>
        <position position="91"/>
    </location>
    <ligand>
        <name>S-adenosyl-L-methionine</name>
        <dbReference type="ChEBI" id="CHEBI:59789"/>
    </ligand>
</feature>
<dbReference type="OrthoDB" id="9816309at2"/>
<keyword evidence="2 5" id="KW-0489">Methyltransferase</keyword>
<dbReference type="PRINTS" id="PR00996">
    <property type="entry name" value="CHERMTFRASE"/>
</dbReference>
<dbReference type="SMART" id="SM00138">
    <property type="entry name" value="MeTrc"/>
    <property type="match status" value="1"/>
</dbReference>
<dbReference type="InterPro" id="IPR036804">
    <property type="entry name" value="CheR_N_sf"/>
</dbReference>
<dbReference type="CDD" id="cd02440">
    <property type="entry name" value="AdoMet_MTases"/>
    <property type="match status" value="1"/>
</dbReference>
<evidence type="ECO:0000256" key="3">
    <source>
        <dbReference type="ARBA" id="ARBA00022679"/>
    </source>
</evidence>
<sequence length="288" mass="33399">MLVASLVTPEQGPLLSQKEFDLFRRFILTTAGIDLAPCKRALVQSRLAKRLRALNISSYYSYWERINQPSEANERQIAINLLSTNETYFFREAQHFSWLKQYAEQLQASRRQPLRIWSAACSTGEEAYSAAMVLAEQLGINERWRIYGTDINTRVIPIAQRAIYIAERARHVPPHLWLRYFQRGHDEYTGKIRVRPELARKVSFSNLNLLTCCDFVERDFDVIFLRNVLIYFNEATKARVLSQLCGLLRPGGYLLVGHSEIIRQQDLPLEQEAPSRYRCQDAVAKDNV</sequence>
<dbReference type="PANTHER" id="PTHR24422:SF26">
    <property type="entry name" value="CHEMOTAXIS PROTEIN METHYLTRANSFERASE"/>
    <property type="match status" value="1"/>
</dbReference>
<evidence type="ECO:0000256" key="5">
    <source>
        <dbReference type="PIRNR" id="PIRNR000410"/>
    </source>
</evidence>
<dbReference type="Pfam" id="PF03705">
    <property type="entry name" value="CheR_N"/>
    <property type="match status" value="1"/>
</dbReference>
<dbReference type="InterPro" id="IPR029063">
    <property type="entry name" value="SAM-dependent_MTases_sf"/>
</dbReference>
<keyword evidence="3 5" id="KW-0808">Transferase</keyword>
<dbReference type="SUPFAM" id="SSF47757">
    <property type="entry name" value="Chemotaxis receptor methyltransferase CheR, N-terminal domain"/>
    <property type="match status" value="1"/>
</dbReference>
<feature type="binding site" evidence="6">
    <location>
        <begin position="226"/>
        <end position="227"/>
    </location>
    <ligand>
        <name>S-adenosyl-L-methionine</name>
        <dbReference type="ChEBI" id="CHEBI:59789"/>
    </ligand>
</feature>
<dbReference type="InterPro" id="IPR026024">
    <property type="entry name" value="Chemotaxis_MeTrfase_CheR"/>
</dbReference>
<dbReference type="GO" id="GO:0008983">
    <property type="term" value="F:protein-glutamate O-methyltransferase activity"/>
    <property type="evidence" value="ECO:0007669"/>
    <property type="project" value="UniProtKB-EC"/>
</dbReference>
<evidence type="ECO:0000256" key="4">
    <source>
        <dbReference type="ARBA" id="ARBA00022691"/>
    </source>
</evidence>
<comment type="catalytic activity">
    <reaction evidence="1 5">
        <text>L-glutamyl-[protein] + S-adenosyl-L-methionine = [protein]-L-glutamate 5-O-methyl ester + S-adenosyl-L-homocysteine</text>
        <dbReference type="Rhea" id="RHEA:24452"/>
        <dbReference type="Rhea" id="RHEA-COMP:10208"/>
        <dbReference type="Rhea" id="RHEA-COMP:10311"/>
        <dbReference type="ChEBI" id="CHEBI:29973"/>
        <dbReference type="ChEBI" id="CHEBI:57856"/>
        <dbReference type="ChEBI" id="CHEBI:59789"/>
        <dbReference type="ChEBI" id="CHEBI:82795"/>
        <dbReference type="EC" id="2.1.1.80"/>
    </reaction>
</comment>
<dbReference type="AlphaFoldDB" id="A0A1S2CUH4"/>
<name>A0A1S2CUH4_AERSO</name>
<dbReference type="PANTHER" id="PTHR24422">
    <property type="entry name" value="CHEMOTAXIS PROTEIN METHYLTRANSFERASE"/>
    <property type="match status" value="1"/>
</dbReference>
<feature type="binding site" evidence="6">
    <location>
        <begin position="208"/>
        <end position="209"/>
    </location>
    <ligand>
        <name>S-adenosyl-L-methionine</name>
        <dbReference type="ChEBI" id="CHEBI:59789"/>
    </ligand>
</feature>
<dbReference type="Proteomes" id="UP000179934">
    <property type="component" value="Unassembled WGS sequence"/>
</dbReference>
<feature type="binding site" evidence="6">
    <location>
        <position position="85"/>
    </location>
    <ligand>
        <name>S-adenosyl-L-methionine</name>
        <dbReference type="ChEBI" id="CHEBI:59789"/>
    </ligand>
</feature>
<protein>
    <recommendedName>
        <fullName evidence="5">Chemotaxis protein methyltransferase</fullName>
        <ecNumber evidence="5">2.1.1.80</ecNumber>
    </recommendedName>
</protein>
<gene>
    <name evidence="8" type="ORF">BJD16_12970</name>
</gene>
<dbReference type="EMBL" id="MKFU01000014">
    <property type="protein sequence ID" value="OHY92394.1"/>
    <property type="molecule type" value="Genomic_DNA"/>
</dbReference>
<dbReference type="PROSITE" id="PS50123">
    <property type="entry name" value="CHER"/>
    <property type="match status" value="1"/>
</dbReference>
<dbReference type="Pfam" id="PF01739">
    <property type="entry name" value="CheR"/>
    <property type="match status" value="1"/>
</dbReference>
<dbReference type="SUPFAM" id="SSF53335">
    <property type="entry name" value="S-adenosyl-L-methionine-dependent methyltransferases"/>
    <property type="match status" value="1"/>
</dbReference>
<comment type="caution">
    <text evidence="8">The sequence shown here is derived from an EMBL/GenBank/DDBJ whole genome shotgun (WGS) entry which is preliminary data.</text>
</comment>
<evidence type="ECO:0000256" key="1">
    <source>
        <dbReference type="ARBA" id="ARBA00001541"/>
    </source>
</evidence>
<comment type="function">
    <text evidence="5">Methylation of the membrane-bound methyl-accepting chemotaxis proteins (MCP) to form gamma-glutamyl methyl ester residues in MCP.</text>
</comment>
<keyword evidence="4 5" id="KW-0949">S-adenosyl-L-methionine</keyword>
<evidence type="ECO:0000256" key="2">
    <source>
        <dbReference type="ARBA" id="ARBA00022603"/>
    </source>
</evidence>
<dbReference type="InterPro" id="IPR022642">
    <property type="entry name" value="CheR_C"/>
</dbReference>
<evidence type="ECO:0000259" key="7">
    <source>
        <dbReference type="PROSITE" id="PS50123"/>
    </source>
</evidence>
<dbReference type="InterPro" id="IPR000780">
    <property type="entry name" value="CheR_MeTrfase"/>
</dbReference>
<dbReference type="PIRSF" id="PIRSF000410">
    <property type="entry name" value="CheR"/>
    <property type="match status" value="1"/>
</dbReference>
<reference evidence="8 9" key="1">
    <citation type="submission" date="2016-09" db="EMBL/GenBank/DDBJ databases">
        <title>Draft Genome Sequence of Aeromonas sobria Strain 08005, Isolated from Sick Rana catesbeiana.</title>
        <authorList>
            <person name="Yang Q."/>
        </authorList>
    </citation>
    <scope>NUCLEOTIDE SEQUENCE [LARGE SCALE GENOMIC DNA]</scope>
    <source>
        <strain evidence="8 9">08005</strain>
    </source>
</reference>
<feature type="binding site" evidence="6">
    <location>
        <position position="87"/>
    </location>
    <ligand>
        <name>S-adenosyl-L-methionine</name>
        <dbReference type="ChEBI" id="CHEBI:59789"/>
    </ligand>
</feature>
<evidence type="ECO:0000313" key="9">
    <source>
        <dbReference type="Proteomes" id="UP000179934"/>
    </source>
</evidence>
<accession>A0A1S2CUH4</accession>